<dbReference type="PRINTS" id="PR00368">
    <property type="entry name" value="FADPNR"/>
</dbReference>
<evidence type="ECO:0000256" key="6">
    <source>
        <dbReference type="ARBA" id="ARBA00022723"/>
    </source>
</evidence>
<keyword evidence="7" id="KW-0560">Oxidoreductase</keyword>
<dbReference type="PANTHER" id="PTHR42917:SF2">
    <property type="entry name" value="2,4-DIENOYL-COA REDUCTASE [(2E)-ENOYL-COA-PRODUCING]"/>
    <property type="match status" value="1"/>
</dbReference>
<reference evidence="12 13" key="1">
    <citation type="submission" date="2016-11" db="EMBL/GenBank/DDBJ databases">
        <authorList>
            <person name="Jaros S."/>
            <person name="Januszkiewicz K."/>
            <person name="Wedrychowicz H."/>
        </authorList>
    </citation>
    <scope>NUCLEOTIDE SEQUENCE [LARGE SCALE GENOMIC DNA]</scope>
    <source>
        <strain evidence="12 13">DSM 6191</strain>
    </source>
</reference>
<evidence type="ECO:0000256" key="8">
    <source>
        <dbReference type="ARBA" id="ARBA00023004"/>
    </source>
</evidence>
<dbReference type="GO" id="GO:0016491">
    <property type="term" value="F:oxidoreductase activity"/>
    <property type="evidence" value="ECO:0007669"/>
    <property type="project" value="UniProtKB-KW"/>
</dbReference>
<evidence type="ECO:0000256" key="7">
    <source>
        <dbReference type="ARBA" id="ARBA00023002"/>
    </source>
</evidence>
<evidence type="ECO:0000313" key="13">
    <source>
        <dbReference type="Proteomes" id="UP000184241"/>
    </source>
</evidence>
<comment type="cofactor">
    <cofactor evidence="2">
        <name>[4Fe-4S] cluster</name>
        <dbReference type="ChEBI" id="CHEBI:49883"/>
    </cofactor>
</comment>
<dbReference type="AlphaFoldDB" id="A0A1M5WMR9"/>
<name>A0A1M5WMR9_9CLOT</name>
<dbReference type="GO" id="GO:0046872">
    <property type="term" value="F:metal ion binding"/>
    <property type="evidence" value="ECO:0007669"/>
    <property type="project" value="UniProtKB-KW"/>
</dbReference>
<dbReference type="SUPFAM" id="SSF51395">
    <property type="entry name" value="FMN-linked oxidoreductases"/>
    <property type="match status" value="1"/>
</dbReference>
<feature type="domain" description="NADH:flavin oxidoreductase/NADH oxidase N-terminal" evidence="10">
    <location>
        <begin position="6"/>
        <end position="341"/>
    </location>
</feature>
<evidence type="ECO:0000256" key="4">
    <source>
        <dbReference type="ARBA" id="ARBA00022630"/>
    </source>
</evidence>
<keyword evidence="6" id="KW-0479">Metal-binding</keyword>
<dbReference type="SUPFAM" id="SSF51905">
    <property type="entry name" value="FAD/NAD(P)-binding domain"/>
    <property type="match status" value="1"/>
</dbReference>
<keyword evidence="5" id="KW-0288">FMN</keyword>
<organism evidence="12 13">
    <name type="scientific">Clostridium intestinale DSM 6191</name>
    <dbReference type="NCBI Taxonomy" id="1121320"/>
    <lineage>
        <taxon>Bacteria</taxon>
        <taxon>Bacillati</taxon>
        <taxon>Bacillota</taxon>
        <taxon>Clostridia</taxon>
        <taxon>Eubacteriales</taxon>
        <taxon>Clostridiaceae</taxon>
        <taxon>Clostridium</taxon>
    </lineage>
</organism>
<evidence type="ECO:0000256" key="9">
    <source>
        <dbReference type="ARBA" id="ARBA00023014"/>
    </source>
</evidence>
<dbReference type="Pfam" id="PF00724">
    <property type="entry name" value="Oxidored_FMN"/>
    <property type="match status" value="1"/>
</dbReference>
<keyword evidence="4" id="KW-0285">Flavoprotein</keyword>
<keyword evidence="8" id="KW-0408">Iron</keyword>
<evidence type="ECO:0000256" key="1">
    <source>
        <dbReference type="ARBA" id="ARBA00001917"/>
    </source>
</evidence>
<dbReference type="InterPro" id="IPR023753">
    <property type="entry name" value="FAD/NAD-binding_dom"/>
</dbReference>
<evidence type="ECO:0000313" key="12">
    <source>
        <dbReference type="EMBL" id="SHH88870.1"/>
    </source>
</evidence>
<dbReference type="InterPro" id="IPR036188">
    <property type="entry name" value="FAD/NAD-bd_sf"/>
</dbReference>
<dbReference type="InterPro" id="IPR001155">
    <property type="entry name" value="OxRdtase_FMN_N"/>
</dbReference>
<dbReference type="RefSeq" id="WP_073017641.1">
    <property type="nucleotide sequence ID" value="NZ_FQXU01000004.1"/>
</dbReference>
<evidence type="ECO:0000259" key="11">
    <source>
        <dbReference type="Pfam" id="PF07992"/>
    </source>
</evidence>
<dbReference type="InterPro" id="IPR013785">
    <property type="entry name" value="Aldolase_TIM"/>
</dbReference>
<keyword evidence="9" id="KW-0411">Iron-sulfur</keyword>
<accession>A0A1M5WMR9</accession>
<gene>
    <name evidence="12" type="ORF">SAMN02745941_01168</name>
</gene>
<dbReference type="Pfam" id="PF07992">
    <property type="entry name" value="Pyr_redox_2"/>
    <property type="match status" value="1"/>
</dbReference>
<evidence type="ECO:0000256" key="2">
    <source>
        <dbReference type="ARBA" id="ARBA00001966"/>
    </source>
</evidence>
<dbReference type="Proteomes" id="UP000184241">
    <property type="component" value="Unassembled WGS sequence"/>
</dbReference>
<evidence type="ECO:0000256" key="5">
    <source>
        <dbReference type="ARBA" id="ARBA00022643"/>
    </source>
</evidence>
<dbReference type="PANTHER" id="PTHR42917">
    <property type="entry name" value="2,4-DIENOYL-COA REDUCTASE"/>
    <property type="match status" value="1"/>
</dbReference>
<proteinExistence type="inferred from homology"/>
<dbReference type="GO" id="GO:0051536">
    <property type="term" value="F:iron-sulfur cluster binding"/>
    <property type="evidence" value="ECO:0007669"/>
    <property type="project" value="UniProtKB-KW"/>
</dbReference>
<dbReference type="CDD" id="cd02803">
    <property type="entry name" value="OYE_like_FMN_family"/>
    <property type="match status" value="1"/>
</dbReference>
<comment type="cofactor">
    <cofactor evidence="1">
        <name>FMN</name>
        <dbReference type="ChEBI" id="CHEBI:58210"/>
    </cofactor>
</comment>
<dbReference type="Gene3D" id="3.50.50.60">
    <property type="entry name" value="FAD/NAD(P)-binding domain"/>
    <property type="match status" value="1"/>
</dbReference>
<dbReference type="InterPro" id="IPR051793">
    <property type="entry name" value="NADH:flavin_oxidoreductase"/>
</dbReference>
<sequence length="658" mass="72157">MGNFPKLFEPLKVNKFTYRNRIVSAPMALAFVVQEEKAREKSYRKIEVIAKGGNGAVIVGECNINFKDANRIPFRPVDFSLRSGEDFELIKEYPRRIKKHGAVSLVELVHPGTEKIPFGPGEETIGPNDEVMPNGIKVRAMDASDMKRIADDFANAASYMKDAGFDGVLIHGGHGFLFTQFLSPLLNRRTDEYGGSFENRVRLPIEILKTIREAVGPDFIIELRLSGSDHKDGGITPEESGEFCHMLEGIVDAIHVSSGIYYEPILTQNVSSMFMQHGCNAEISATIKKYTNIPVGVVGGINSPELAEEIVATGKADYVIMGRQMLADPDFANKAKDGKEDQIRRCLRCYKCFPGSPEGGYDDIPYTSKELAQIVGQCTINPRAGIHFDPDAVEPAKTSKEVMVVGGGAAGMQAAIDLYDRGHKVTLVEKSDKLGGLLYFTDVDIDKPDLKAFKDLLIREVNYRKIKVELNTEVTPEYIKTLKPEVIILATGSVPVTPPILGIDKASQAMAVYDKSITLGKNIVMIGGGLVGCETGLFLAKTGHNVTIVEMLPRLANDSFGMYREALIREMEKCNMVTYTKTKCLEILDNSVRIEVEGEGEKQLSADTVLYALGMKSVSAVHLKEAAGDIPVYEIGDCITPGKVDSAMKTAYFTAIEI</sequence>
<protein>
    <submittedName>
        <fullName evidence="12">2,4-dienoyl-CoA reductase</fullName>
    </submittedName>
</protein>
<evidence type="ECO:0000256" key="3">
    <source>
        <dbReference type="ARBA" id="ARBA00011048"/>
    </source>
</evidence>
<dbReference type="GO" id="GO:0010181">
    <property type="term" value="F:FMN binding"/>
    <property type="evidence" value="ECO:0007669"/>
    <property type="project" value="InterPro"/>
</dbReference>
<dbReference type="EMBL" id="FQXU01000004">
    <property type="protein sequence ID" value="SHH88870.1"/>
    <property type="molecule type" value="Genomic_DNA"/>
</dbReference>
<dbReference type="Gene3D" id="3.20.20.70">
    <property type="entry name" value="Aldolase class I"/>
    <property type="match status" value="1"/>
</dbReference>
<dbReference type="Gene3D" id="3.40.50.720">
    <property type="entry name" value="NAD(P)-binding Rossmann-like Domain"/>
    <property type="match status" value="1"/>
</dbReference>
<feature type="domain" description="FAD/NAD(P)-binding" evidence="11">
    <location>
        <begin position="401"/>
        <end position="625"/>
    </location>
</feature>
<evidence type="ECO:0000259" key="10">
    <source>
        <dbReference type="Pfam" id="PF00724"/>
    </source>
</evidence>
<comment type="similarity">
    <text evidence="3">In the N-terminal section; belongs to the NADH:flavin oxidoreductase/NADH oxidase family.</text>
</comment>